<evidence type="ECO:0000313" key="3">
    <source>
        <dbReference type="Proteomes" id="UP001610861"/>
    </source>
</evidence>
<dbReference type="Pfam" id="PF17389">
    <property type="entry name" value="Bac_rhamnosid6H"/>
    <property type="match status" value="1"/>
</dbReference>
<feature type="domain" description="Alpha-L-rhamnosidase six-hairpin glycosidase" evidence="1">
    <location>
        <begin position="273"/>
        <end position="332"/>
    </location>
</feature>
<dbReference type="InterPro" id="IPR012341">
    <property type="entry name" value="6hp_glycosidase-like_sf"/>
</dbReference>
<accession>A0ABW7QCQ6</accession>
<evidence type="ECO:0000313" key="2">
    <source>
        <dbReference type="EMBL" id="MFH8252670.1"/>
    </source>
</evidence>
<gene>
    <name evidence="2" type="ORF">ACH3VR_20045</name>
</gene>
<dbReference type="Proteomes" id="UP001610861">
    <property type="component" value="Unassembled WGS sequence"/>
</dbReference>
<dbReference type="PANTHER" id="PTHR34987">
    <property type="entry name" value="C, PUTATIVE (AFU_ORTHOLOGUE AFUA_3G02880)-RELATED"/>
    <property type="match status" value="1"/>
</dbReference>
<dbReference type="Gene3D" id="1.50.10.10">
    <property type="match status" value="1"/>
</dbReference>
<dbReference type="PANTHER" id="PTHR34987:SF6">
    <property type="entry name" value="ALPHA-L-RHAMNOSIDASE SIX-HAIRPIN GLYCOSIDASE DOMAIN-CONTAINING PROTEIN"/>
    <property type="match status" value="1"/>
</dbReference>
<keyword evidence="3" id="KW-1185">Reference proteome</keyword>
<protein>
    <recommendedName>
        <fullName evidence="1">Alpha-L-rhamnosidase six-hairpin glycosidase domain-containing protein</fullName>
    </recommendedName>
</protein>
<reference evidence="2 3" key="1">
    <citation type="submission" date="2024-09" db="EMBL/GenBank/DDBJ databases">
        <authorList>
            <person name="Pan X."/>
        </authorList>
    </citation>
    <scope>NUCLEOTIDE SEQUENCE [LARGE SCALE GENOMIC DNA]</scope>
    <source>
        <strain evidence="2 3">B2969</strain>
    </source>
</reference>
<comment type="caution">
    <text evidence="2">The sequence shown here is derived from an EMBL/GenBank/DDBJ whole genome shotgun (WGS) entry which is preliminary data.</text>
</comment>
<dbReference type="SUPFAM" id="SSF48208">
    <property type="entry name" value="Six-hairpin glycosidases"/>
    <property type="match status" value="1"/>
</dbReference>
<evidence type="ECO:0000259" key="1">
    <source>
        <dbReference type="Pfam" id="PF17389"/>
    </source>
</evidence>
<proteinExistence type="predicted"/>
<organism evidence="2 3">
    <name type="scientific">Microbacterium alkaliflavum</name>
    <dbReference type="NCBI Taxonomy" id="3248839"/>
    <lineage>
        <taxon>Bacteria</taxon>
        <taxon>Bacillati</taxon>
        <taxon>Actinomycetota</taxon>
        <taxon>Actinomycetes</taxon>
        <taxon>Micrococcales</taxon>
        <taxon>Microbacteriaceae</taxon>
        <taxon>Microbacterium</taxon>
    </lineage>
</organism>
<dbReference type="RefSeq" id="WP_397558099.1">
    <property type="nucleotide sequence ID" value="NZ_JBIQWL010000011.1"/>
</dbReference>
<dbReference type="EMBL" id="JBIQWL010000011">
    <property type="protein sequence ID" value="MFH8252670.1"/>
    <property type="molecule type" value="Genomic_DNA"/>
</dbReference>
<dbReference type="InterPro" id="IPR035396">
    <property type="entry name" value="Bac_rhamnosid6H"/>
</dbReference>
<dbReference type="InterPro" id="IPR008928">
    <property type="entry name" value="6-hairpin_glycosidase_sf"/>
</dbReference>
<name>A0ABW7QCQ6_9MICO</name>
<dbReference type="Gene3D" id="2.60.420.10">
    <property type="entry name" value="Maltose phosphorylase, domain 3"/>
    <property type="match status" value="1"/>
</dbReference>
<sequence length="681" mass="72795">MTIDDRDSPLLPRTVAETLARAREVSPDPFPDAPAEARSQVWWYAPEQYERGLLAAMVSRSREVNRYAHYSANYARPSGRLVARTSLSAGVGELVIVAHGAVIVRVDGVLVAESAGRHAVPAGVVGALELDVEAEADHAAAFAVVSGVDRVGSWSGIDGVRLRPRAGGDVPAHLASEPVVRLPLPRVAGLYEAPAEVLGRPVIRSARKPRISSGESALEARSGWGAAQESSHEVVSAGASLWASRYPLGLRYLQVTGEADDVWVDAEIRPAPRRGAFVCSDAELNAIWGVSAYTLRLCMQGLMIDGVKRDRMPWIGDQAISALANAYAFGDAQIAFDSHLALGSPTSGYVNGIADYSLWWFITADILQVQFGPGDTETIAASAERMLAALRHDVGEDGLFRPRGTADGFTAPNAGSVLIDWGYEIPAGSTSTALQMLWVWALDAVERLRARADRPRDRELDAVRAVALESLRSDAWDAERGLWRACADGASRPDPYANFLSVAAGVTDPATAPDVVDAYRDAAGRTPYMQTLALRALAAAGEPRAALAGIRRRWGGMLDAAATTFWEEFPSDEGSPYEMYGRPFGRSLCHAWAAGPAALLPEIVFGLRTRADAWAVVEVSPPELDLEWAAAAIPVRDGHLGLRLQDGILELDIPEGCTAVVAGLEYAGPSSTRVDLDVARG</sequence>